<dbReference type="RefSeq" id="WP_166233652.1">
    <property type="nucleotide sequence ID" value="NZ_CP049865.1"/>
</dbReference>
<feature type="region of interest" description="Disordered" evidence="1">
    <location>
        <begin position="1"/>
        <end position="64"/>
    </location>
</feature>
<dbReference type="EMBL" id="CP049865">
    <property type="protein sequence ID" value="QIK72578.1"/>
    <property type="molecule type" value="Genomic_DNA"/>
</dbReference>
<sequence>MNTRLIINMPSDFYEQWTGEPDPYLPDDEDPAWWDGNHPPQPTRAGPPESDPTTSPAQPERIAS</sequence>
<dbReference type="AlphaFoldDB" id="A0A6G7Y7F3"/>
<evidence type="ECO:0000256" key="1">
    <source>
        <dbReference type="SAM" id="MobiDB-lite"/>
    </source>
</evidence>
<keyword evidence="3" id="KW-1185">Reference proteome</keyword>
<evidence type="ECO:0000313" key="2">
    <source>
        <dbReference type="EMBL" id="QIK72578.1"/>
    </source>
</evidence>
<gene>
    <name evidence="2" type="ORF">G7070_10280</name>
</gene>
<proteinExistence type="predicted"/>
<dbReference type="Proteomes" id="UP000501058">
    <property type="component" value="Chromosome"/>
</dbReference>
<name>A0A6G7Y7F3_9ACTN</name>
<protein>
    <submittedName>
        <fullName evidence="2">Uncharacterized protein</fullName>
    </submittedName>
</protein>
<dbReference type="KEGG" id="prv:G7070_10280"/>
<organism evidence="2 3">
    <name type="scientific">Propioniciclava coleopterorum</name>
    <dbReference type="NCBI Taxonomy" id="2714937"/>
    <lineage>
        <taxon>Bacteria</taxon>
        <taxon>Bacillati</taxon>
        <taxon>Actinomycetota</taxon>
        <taxon>Actinomycetes</taxon>
        <taxon>Propionibacteriales</taxon>
        <taxon>Propionibacteriaceae</taxon>
        <taxon>Propioniciclava</taxon>
    </lineage>
</organism>
<accession>A0A6G7Y7F3</accession>
<evidence type="ECO:0000313" key="3">
    <source>
        <dbReference type="Proteomes" id="UP000501058"/>
    </source>
</evidence>
<reference evidence="2 3" key="1">
    <citation type="submission" date="2020-03" db="EMBL/GenBank/DDBJ databases">
        <title>Propioniciclava sp. nov., isolated from Hydrophilus acuminatus.</title>
        <authorList>
            <person name="Hyun D.-W."/>
            <person name="Bae J.-W."/>
        </authorList>
    </citation>
    <scope>NUCLEOTIDE SEQUENCE [LARGE SCALE GENOMIC DNA]</scope>
    <source>
        <strain evidence="2 3">HDW11</strain>
    </source>
</reference>